<evidence type="ECO:0000259" key="3">
    <source>
        <dbReference type="Pfam" id="PF16978"/>
    </source>
</evidence>
<dbReference type="GO" id="GO:0005546">
    <property type="term" value="F:phosphatidylinositol-4,5-bisphosphate binding"/>
    <property type="evidence" value="ECO:0007669"/>
    <property type="project" value="TreeGrafter"/>
</dbReference>
<dbReference type="InterPro" id="IPR031313">
    <property type="entry name" value="Sin1_PH_dom"/>
</dbReference>
<comment type="similarity">
    <text evidence="1">Belongs to the SIN1 family.</text>
</comment>
<feature type="region of interest" description="Disordered" evidence="2">
    <location>
        <begin position="453"/>
        <end position="574"/>
    </location>
</feature>
<dbReference type="Pfam" id="PF16979">
    <property type="entry name" value="SIN1_PH"/>
    <property type="match status" value="1"/>
</dbReference>
<dbReference type="PANTHER" id="PTHR13335:SF1">
    <property type="entry name" value="TARGET OF RAPAMYCIN COMPLEX 2 SUBUNIT MAPKAP1"/>
    <property type="match status" value="1"/>
</dbReference>
<name>A0A507E7Y0_9FUNG</name>
<dbReference type="InterPro" id="IPR011993">
    <property type="entry name" value="PH-like_dom_sf"/>
</dbReference>
<feature type="compositionally biased region" description="Polar residues" evidence="2">
    <location>
        <begin position="453"/>
        <end position="473"/>
    </location>
</feature>
<reference evidence="5 6" key="1">
    <citation type="journal article" date="2019" name="Sci. Rep.">
        <title>Comparative genomics of chytrid fungi reveal insights into the obligate biotrophic and pathogenic lifestyle of Synchytrium endobioticum.</title>
        <authorList>
            <person name="van de Vossenberg B.T.L.H."/>
            <person name="Warris S."/>
            <person name="Nguyen H.D.T."/>
            <person name="van Gent-Pelzer M.P.E."/>
            <person name="Joly D.L."/>
            <person name="van de Geest H.C."/>
            <person name="Bonants P.J.M."/>
            <person name="Smith D.S."/>
            <person name="Levesque C.A."/>
            <person name="van der Lee T.A.J."/>
        </authorList>
    </citation>
    <scope>NUCLEOTIDE SEQUENCE [LARGE SCALE GENOMIC DNA]</scope>
    <source>
        <strain evidence="5 6">CBS 809.83</strain>
    </source>
</reference>
<evidence type="ECO:0000256" key="2">
    <source>
        <dbReference type="SAM" id="MobiDB-lite"/>
    </source>
</evidence>
<dbReference type="GO" id="GO:0005886">
    <property type="term" value="C:plasma membrane"/>
    <property type="evidence" value="ECO:0007669"/>
    <property type="project" value="TreeGrafter"/>
</dbReference>
<proteinExistence type="inferred from homology"/>
<evidence type="ECO:0000259" key="4">
    <source>
        <dbReference type="Pfam" id="PF16979"/>
    </source>
</evidence>
<protein>
    <recommendedName>
        <fullName evidence="7">Stress-activated map kinase-interacting protein 1</fullName>
    </recommendedName>
</protein>
<gene>
    <name evidence="5" type="ORF">PhCBS80983_g02162</name>
</gene>
<dbReference type="InterPro" id="IPR008828">
    <property type="entry name" value="Sin1/Avo1"/>
</dbReference>
<feature type="compositionally biased region" description="Basic and acidic residues" evidence="2">
    <location>
        <begin position="377"/>
        <end position="403"/>
    </location>
</feature>
<evidence type="ECO:0000256" key="1">
    <source>
        <dbReference type="ARBA" id="ARBA00009407"/>
    </source>
</evidence>
<sequence length="998" mass="110904">MVSSANAGNSIPTRLMENSTLAPWIRTRNLLQIENGHDAVVHADAAAAHTPLHSAELTVFLDVDNGDAEEECLHHLVDDVLPTLQSVDAMRDRIQRDLSNVRDEIDSLQSWYQQYSERIANAVLAGFFADIRTENGAAQHRNSGAPLVHGSEDELLNYSSTESRSHRNGSTTAWGDLPDIPIRRFSFPSSSGRLRAIHASQQDAGTQRNRHEDFINADGDRWRRDGIDGSISLGSWDDPCLVRENDFSNDLLGLEDLDSDGNPSSDKRFENHFIKDHFDSHPFAARIYQMRLSILATADSLSERIISPSATTDNEYISWSATRAGSRASEGSAAQPRGHALRSPFRSEISFSAGQNRQPSDGTQTRSSFRRAKRPGKASEQHGVVREADEKAPPAGGADKDPQPARPPIRKSSIGAKDAPLDFVTAETHEALANGNHQQRLATIEQLKLRLHQMQQSQGEIDTNSSNVGSTKESGADRAADASAASDQKQDDHTAVPPQPAERATRASKSSPSSKRSPRGQRRRVGSEQDRSGRTSSRDSDSPRRRPASSKDRLGRKGRPPHSRSKNDKDATMSIIPEPVAVPAENLFVKTRLPVLKQANDNDSRRRSRYELGTKPISALTSLFNEQSRSDNPFGKDYSFFSGKGDPQPIKLNIYLPISEEPEVPLSLSVLRDASVEEVIGYALYEYWGEGRQPTIPEELRDIKMWNMRIVEDDGTIDDDFPALERTRKISKFAFDQFALCEASPDQIKQHDSNARKAATSSTLSLLGPSSPAANPTATTVFLKVHLYSTIEVKQTTTMPVASNIPLAEVFEQICRKRKYDPSKYIFKMADTQTDVPLDKTLDQLRVSELCILKRAGGGAGDVFLRPPDEKHDIEDQPRFIEPDEYTSMYKQYSVVLKSFMGRTYERLLTIDGDYIHIMVGENKQIFDTMKTASHHINSVISCKSTKKSNAFKLVVQGKSHDVRSYELEAASENEAAEICSKISFLTQLNKRDSKSLR</sequence>
<dbReference type="GO" id="GO:0005737">
    <property type="term" value="C:cytoplasm"/>
    <property type="evidence" value="ECO:0007669"/>
    <property type="project" value="TreeGrafter"/>
</dbReference>
<dbReference type="STRING" id="109895.A0A507E7Y0"/>
<evidence type="ECO:0000313" key="6">
    <source>
        <dbReference type="Proteomes" id="UP000318582"/>
    </source>
</evidence>
<dbReference type="GO" id="GO:0031932">
    <property type="term" value="C:TORC2 complex"/>
    <property type="evidence" value="ECO:0007669"/>
    <property type="project" value="InterPro"/>
</dbReference>
<evidence type="ECO:0000313" key="5">
    <source>
        <dbReference type="EMBL" id="TPX59926.1"/>
    </source>
</evidence>
<dbReference type="Gene3D" id="3.10.20.90">
    <property type="entry name" value="Phosphatidylinositol 3-kinase Catalytic Subunit, Chain A, domain 1"/>
    <property type="match status" value="1"/>
</dbReference>
<feature type="domain" description="CRIM" evidence="3">
    <location>
        <begin position="618"/>
        <end position="751"/>
    </location>
</feature>
<feature type="region of interest" description="Disordered" evidence="2">
    <location>
        <begin position="350"/>
        <end position="417"/>
    </location>
</feature>
<accession>A0A507E7Y0</accession>
<keyword evidence="6" id="KW-1185">Reference proteome</keyword>
<dbReference type="PANTHER" id="PTHR13335">
    <property type="entry name" value="TARGET OF RAPAMYCIN COMPLEX 2 SUBUNIT MAPKAP1"/>
    <property type="match status" value="1"/>
</dbReference>
<dbReference type="EMBL" id="QEAQ01000020">
    <property type="protein sequence ID" value="TPX59926.1"/>
    <property type="molecule type" value="Genomic_DNA"/>
</dbReference>
<evidence type="ECO:0008006" key="7">
    <source>
        <dbReference type="Google" id="ProtNLM"/>
    </source>
</evidence>
<dbReference type="Pfam" id="PF16978">
    <property type="entry name" value="CRIM"/>
    <property type="match status" value="1"/>
</dbReference>
<dbReference type="Proteomes" id="UP000318582">
    <property type="component" value="Unassembled WGS sequence"/>
</dbReference>
<comment type="caution">
    <text evidence="5">The sequence shown here is derived from an EMBL/GenBank/DDBJ whole genome shotgun (WGS) entry which is preliminary data.</text>
</comment>
<feature type="compositionally biased region" description="Basic and acidic residues" evidence="2">
    <location>
        <begin position="525"/>
        <end position="555"/>
    </location>
</feature>
<dbReference type="Gene3D" id="2.30.29.30">
    <property type="entry name" value="Pleckstrin-homology domain (PH domain)/Phosphotyrosine-binding domain (PTB)"/>
    <property type="match status" value="1"/>
</dbReference>
<dbReference type="InterPro" id="IPR031567">
    <property type="entry name" value="CRIM_dom"/>
</dbReference>
<dbReference type="GO" id="GO:0038203">
    <property type="term" value="P:TORC2 signaling"/>
    <property type="evidence" value="ECO:0007669"/>
    <property type="project" value="TreeGrafter"/>
</dbReference>
<dbReference type="AlphaFoldDB" id="A0A507E7Y0"/>
<organism evidence="5 6">
    <name type="scientific">Powellomyces hirtus</name>
    <dbReference type="NCBI Taxonomy" id="109895"/>
    <lineage>
        <taxon>Eukaryota</taxon>
        <taxon>Fungi</taxon>
        <taxon>Fungi incertae sedis</taxon>
        <taxon>Chytridiomycota</taxon>
        <taxon>Chytridiomycota incertae sedis</taxon>
        <taxon>Chytridiomycetes</taxon>
        <taxon>Spizellomycetales</taxon>
        <taxon>Powellomycetaceae</taxon>
        <taxon>Powellomyces</taxon>
    </lineage>
</organism>
<feature type="domain" description="SIN1-type PH" evidence="4">
    <location>
        <begin position="889"/>
        <end position="987"/>
    </location>
</feature>
<feature type="compositionally biased region" description="Polar residues" evidence="2">
    <location>
        <begin position="350"/>
        <end position="367"/>
    </location>
</feature>